<comment type="caution">
    <text evidence="2">The sequence shown here is derived from an EMBL/GenBank/DDBJ whole genome shotgun (WGS) entry which is preliminary data.</text>
</comment>
<dbReference type="Pfam" id="PF13472">
    <property type="entry name" value="Lipase_GDSL_2"/>
    <property type="match status" value="1"/>
</dbReference>
<dbReference type="Gene3D" id="3.40.50.1110">
    <property type="entry name" value="SGNH hydrolase"/>
    <property type="match status" value="1"/>
</dbReference>
<dbReference type="OrthoDB" id="164654at2"/>
<gene>
    <name evidence="2" type="ORF">DWE98_12430</name>
</gene>
<dbReference type="GO" id="GO:0016788">
    <property type="term" value="F:hydrolase activity, acting on ester bonds"/>
    <property type="evidence" value="ECO:0007669"/>
    <property type="project" value="UniProtKB-ARBA"/>
</dbReference>
<dbReference type="AlphaFoldDB" id="A0A370L6Y0"/>
<protein>
    <recommendedName>
        <fullName evidence="1">SGNH hydrolase-type esterase domain-containing protein</fullName>
    </recommendedName>
</protein>
<evidence type="ECO:0000313" key="2">
    <source>
        <dbReference type="EMBL" id="RDJ25517.1"/>
    </source>
</evidence>
<dbReference type="InterPro" id="IPR036514">
    <property type="entry name" value="SGNH_hydro_sf"/>
</dbReference>
<feature type="domain" description="SGNH hydrolase-type esterase" evidence="1">
    <location>
        <begin position="12"/>
        <end position="190"/>
    </location>
</feature>
<dbReference type="PANTHER" id="PTHR30383:SF29">
    <property type="entry name" value="SGNH HYDROLASE-TYPE ESTERASE DOMAIN-CONTAINING PROTEIN"/>
    <property type="match status" value="1"/>
</dbReference>
<dbReference type="PANTHER" id="PTHR30383">
    <property type="entry name" value="THIOESTERASE 1/PROTEASE 1/LYSOPHOSPHOLIPASE L1"/>
    <property type="match status" value="1"/>
</dbReference>
<reference evidence="3" key="1">
    <citation type="submission" date="2018-07" db="EMBL/GenBank/DDBJ databases">
        <authorList>
            <person name="Safronova V.I."/>
            <person name="Chirak E.R."/>
            <person name="Sazanova A.L."/>
        </authorList>
    </citation>
    <scope>NUCLEOTIDE SEQUENCE [LARGE SCALE GENOMIC DNA]</scope>
    <source>
        <strain evidence="3">RCAM04685</strain>
    </source>
</reference>
<proteinExistence type="predicted"/>
<keyword evidence="3" id="KW-1185">Reference proteome</keyword>
<dbReference type="InterPro" id="IPR013830">
    <property type="entry name" value="SGNH_hydro"/>
</dbReference>
<name>A0A370L6Y0_9HYPH</name>
<evidence type="ECO:0000259" key="1">
    <source>
        <dbReference type="Pfam" id="PF13472"/>
    </source>
</evidence>
<evidence type="ECO:0000313" key="3">
    <source>
        <dbReference type="Proteomes" id="UP000255207"/>
    </source>
</evidence>
<dbReference type="CDD" id="cd01839">
    <property type="entry name" value="SGNH_arylesterase_like"/>
    <property type="match status" value="1"/>
</dbReference>
<dbReference type="SUPFAM" id="SSF52266">
    <property type="entry name" value="SGNH hydrolase"/>
    <property type="match status" value="1"/>
</dbReference>
<accession>A0A370L6Y0</accession>
<dbReference type="Proteomes" id="UP000255207">
    <property type="component" value="Unassembled WGS sequence"/>
</dbReference>
<dbReference type="EMBL" id="QQTP01000005">
    <property type="protein sequence ID" value="RDJ25517.1"/>
    <property type="molecule type" value="Genomic_DNA"/>
</dbReference>
<dbReference type="RefSeq" id="WP_114829563.1">
    <property type="nucleotide sequence ID" value="NZ_QQTO01000021.1"/>
</dbReference>
<dbReference type="InterPro" id="IPR051532">
    <property type="entry name" value="Ester_Hydrolysis_Enzymes"/>
</dbReference>
<sequence>MACNREPARILCFGDSNTWGADPAGGGRLPAAARWTGVLAGALGPGHAVIEEGMRGRTTALDDPMVPGGNGASYLAPCLVSHQPLDLVILMLGNNDLKDRFGQSAADVAENVARLVELIRAAPIEGPSDRKPPILLVAPPKLGPRGPGFAAIFAKADPKSAVLSDALGAVAARANVAFFDAGSVVGISGGDGVHFAAPEHAKLGHALAPLALRLLRA</sequence>
<organism evidence="2 3">
    <name type="scientific">Bosea caraganae</name>
    <dbReference type="NCBI Taxonomy" id="2763117"/>
    <lineage>
        <taxon>Bacteria</taxon>
        <taxon>Pseudomonadati</taxon>
        <taxon>Pseudomonadota</taxon>
        <taxon>Alphaproteobacteria</taxon>
        <taxon>Hyphomicrobiales</taxon>
        <taxon>Boseaceae</taxon>
        <taxon>Bosea</taxon>
    </lineage>
</organism>